<evidence type="ECO:0000256" key="7">
    <source>
        <dbReference type="ARBA" id="ARBA00023180"/>
    </source>
</evidence>
<keyword evidence="5" id="KW-1133">Transmembrane helix</keyword>
<gene>
    <name evidence="9" type="ORF">BSL78_00336</name>
</gene>
<accession>A0A2G8LR60</accession>
<name>A0A2G8LR60_STIJA</name>
<dbReference type="PANTHER" id="PTHR14437:SF2">
    <property type="entry name" value="TRANSMEMBRANE PROTEIN 168"/>
    <property type="match status" value="1"/>
</dbReference>
<evidence type="ECO:0000256" key="3">
    <source>
        <dbReference type="ARBA" id="ARBA00014572"/>
    </source>
</evidence>
<evidence type="ECO:0000256" key="6">
    <source>
        <dbReference type="ARBA" id="ARBA00023136"/>
    </source>
</evidence>
<keyword evidence="7" id="KW-0325">Glycoprotein</keyword>
<comment type="subcellular location">
    <subcellularLocation>
        <location evidence="1">Nucleus membrane</location>
        <topology evidence="1">Multi-pass membrane protein</topology>
    </subcellularLocation>
</comment>
<dbReference type="EMBL" id="MRZV01000006">
    <property type="protein sequence ID" value="PIK62756.1"/>
    <property type="molecule type" value="Genomic_DNA"/>
</dbReference>
<dbReference type="PANTHER" id="PTHR14437">
    <property type="entry name" value="TRANSMEMBRANE PROTEIN 168"/>
    <property type="match status" value="1"/>
</dbReference>
<protein>
    <recommendedName>
        <fullName evidence="3">Transmembrane protein 168</fullName>
    </recommendedName>
</protein>
<organism evidence="9 10">
    <name type="scientific">Stichopus japonicus</name>
    <name type="common">Sea cucumber</name>
    <dbReference type="NCBI Taxonomy" id="307972"/>
    <lineage>
        <taxon>Eukaryota</taxon>
        <taxon>Metazoa</taxon>
        <taxon>Echinodermata</taxon>
        <taxon>Eleutherozoa</taxon>
        <taxon>Echinozoa</taxon>
        <taxon>Holothuroidea</taxon>
        <taxon>Aspidochirotacea</taxon>
        <taxon>Aspidochirotida</taxon>
        <taxon>Stichopodidae</taxon>
        <taxon>Apostichopus</taxon>
    </lineage>
</organism>
<proteinExistence type="inferred from homology"/>
<dbReference type="Proteomes" id="UP000230750">
    <property type="component" value="Unassembled WGS sequence"/>
</dbReference>
<keyword evidence="10" id="KW-1185">Reference proteome</keyword>
<evidence type="ECO:0000256" key="2">
    <source>
        <dbReference type="ARBA" id="ARBA00007329"/>
    </source>
</evidence>
<comment type="caution">
    <text evidence="9">The sequence shown here is derived from an EMBL/GenBank/DDBJ whole genome shotgun (WGS) entry which is preliminary data.</text>
</comment>
<keyword evidence="8" id="KW-0539">Nucleus</keyword>
<sequence length="318" mass="36236">MSFAVLKEDQTMSNRAILIAYCTSLFEWWLYNHSSQTYQTLLIPRSDGSAVPVSAASVEEASNRSLRLLHIVQHFFTHHMIDVFSCDFSSSGLEQAFVESKLKSFFSKKTEDGPRFDTYVLYYSGHVYPNGNWALTGEVSLTLETIMQWWSKANHDSGSRFIIIQDINSKGSWMKQVRQISDHFVALQSASVSKLTDPETGVKSGVGDFTMEWVGFNCSKDNNASWKEQGRKIKAIYSVSKAWADFQFQMPTDDDIEQHWQHNFPACTHPIIKLLQIPTSMDLCSVLSGCLSCFRRWKMKWLPPAILDTGHGFKLVRS</sequence>
<comment type="similarity">
    <text evidence="2">Belongs to the TMEM168 family.</text>
</comment>
<evidence type="ECO:0000313" key="9">
    <source>
        <dbReference type="EMBL" id="PIK62756.1"/>
    </source>
</evidence>
<evidence type="ECO:0000256" key="1">
    <source>
        <dbReference type="ARBA" id="ARBA00004232"/>
    </source>
</evidence>
<reference evidence="9 10" key="1">
    <citation type="journal article" date="2017" name="PLoS Biol.">
        <title>The sea cucumber genome provides insights into morphological evolution and visceral regeneration.</title>
        <authorList>
            <person name="Zhang X."/>
            <person name="Sun L."/>
            <person name="Yuan J."/>
            <person name="Sun Y."/>
            <person name="Gao Y."/>
            <person name="Zhang L."/>
            <person name="Li S."/>
            <person name="Dai H."/>
            <person name="Hamel J.F."/>
            <person name="Liu C."/>
            <person name="Yu Y."/>
            <person name="Liu S."/>
            <person name="Lin W."/>
            <person name="Guo K."/>
            <person name="Jin S."/>
            <person name="Xu P."/>
            <person name="Storey K.B."/>
            <person name="Huan P."/>
            <person name="Zhang T."/>
            <person name="Zhou Y."/>
            <person name="Zhang J."/>
            <person name="Lin C."/>
            <person name="Li X."/>
            <person name="Xing L."/>
            <person name="Huo D."/>
            <person name="Sun M."/>
            <person name="Wang L."/>
            <person name="Mercier A."/>
            <person name="Li F."/>
            <person name="Yang H."/>
            <person name="Xiang J."/>
        </authorList>
    </citation>
    <scope>NUCLEOTIDE SEQUENCE [LARGE SCALE GENOMIC DNA]</scope>
    <source>
        <strain evidence="9">Shaxun</strain>
        <tissue evidence="9">Muscle</tissue>
    </source>
</reference>
<dbReference type="OrthoDB" id="5967342at2759"/>
<keyword evidence="4 9" id="KW-0812">Transmembrane</keyword>
<dbReference type="InterPro" id="IPR029713">
    <property type="entry name" value="TMEM168"/>
</dbReference>
<evidence type="ECO:0000313" key="10">
    <source>
        <dbReference type="Proteomes" id="UP000230750"/>
    </source>
</evidence>
<dbReference type="GO" id="GO:0031965">
    <property type="term" value="C:nuclear membrane"/>
    <property type="evidence" value="ECO:0007669"/>
    <property type="project" value="UniProtKB-SubCell"/>
</dbReference>
<evidence type="ECO:0000256" key="8">
    <source>
        <dbReference type="ARBA" id="ARBA00023242"/>
    </source>
</evidence>
<evidence type="ECO:0000256" key="4">
    <source>
        <dbReference type="ARBA" id="ARBA00022692"/>
    </source>
</evidence>
<keyword evidence="6" id="KW-0472">Membrane</keyword>
<dbReference type="AlphaFoldDB" id="A0A2G8LR60"/>
<evidence type="ECO:0000256" key="5">
    <source>
        <dbReference type="ARBA" id="ARBA00022989"/>
    </source>
</evidence>